<dbReference type="GO" id="GO:0005634">
    <property type="term" value="C:nucleus"/>
    <property type="evidence" value="ECO:0007669"/>
    <property type="project" value="UniProtKB-ARBA"/>
</dbReference>
<dbReference type="PROSITE" id="PS50994">
    <property type="entry name" value="INTEGRASE"/>
    <property type="match status" value="2"/>
</dbReference>
<dbReference type="InterPro" id="IPR031872">
    <property type="entry name" value="NDC10_II"/>
</dbReference>
<accession>A0A0F7ZIZ7</accession>
<feature type="domain" description="Integrase catalytic" evidence="2">
    <location>
        <begin position="119"/>
        <end position="283"/>
    </location>
</feature>
<dbReference type="EMBL" id="KQ030767">
    <property type="protein sequence ID" value="KJZ69090.1"/>
    <property type="molecule type" value="Genomic_DNA"/>
</dbReference>
<keyword evidence="1" id="KW-0694">RNA-binding</keyword>
<reference evidence="3 4" key="1">
    <citation type="journal article" date="2014" name="Genome Biol. Evol.">
        <title>Comparative genomics and transcriptomics analyses reveal divergent lifestyle features of nematode endoparasitic fungus Hirsutella minnesotensis.</title>
        <authorList>
            <person name="Lai Y."/>
            <person name="Liu K."/>
            <person name="Zhang X."/>
            <person name="Zhang X."/>
            <person name="Li K."/>
            <person name="Wang N."/>
            <person name="Shu C."/>
            <person name="Wu Y."/>
            <person name="Wang C."/>
            <person name="Bushley K.E."/>
            <person name="Xiang M."/>
            <person name="Liu X."/>
        </authorList>
    </citation>
    <scope>NUCLEOTIDE SEQUENCE [LARGE SCALE GENOMIC DNA]</scope>
    <source>
        <strain evidence="3 4">3608</strain>
    </source>
</reference>
<dbReference type="GO" id="GO:0003723">
    <property type="term" value="F:RNA binding"/>
    <property type="evidence" value="ECO:0007669"/>
    <property type="project" value="UniProtKB-KW"/>
</dbReference>
<evidence type="ECO:0000256" key="1">
    <source>
        <dbReference type="ARBA" id="ARBA00022884"/>
    </source>
</evidence>
<dbReference type="SUPFAM" id="SSF53098">
    <property type="entry name" value="Ribonuclease H-like"/>
    <property type="match status" value="2"/>
</dbReference>
<dbReference type="FunFam" id="3.30.420.10:FF:000032">
    <property type="entry name" value="Retrovirus-related Pol polyprotein from transposon 297-like Protein"/>
    <property type="match status" value="1"/>
</dbReference>
<keyword evidence="4" id="KW-1185">Reference proteome</keyword>
<dbReference type="Proteomes" id="UP000054481">
    <property type="component" value="Unassembled WGS sequence"/>
</dbReference>
<dbReference type="PANTHER" id="PTHR37984:SF5">
    <property type="entry name" value="PROTEIN NYNRIN-LIKE"/>
    <property type="match status" value="1"/>
</dbReference>
<dbReference type="OrthoDB" id="4931706at2759"/>
<dbReference type="AlphaFoldDB" id="A0A0F7ZIZ7"/>
<proteinExistence type="predicted"/>
<organism evidence="3 4">
    <name type="scientific">Hirsutella minnesotensis 3608</name>
    <dbReference type="NCBI Taxonomy" id="1043627"/>
    <lineage>
        <taxon>Eukaryota</taxon>
        <taxon>Fungi</taxon>
        <taxon>Dikarya</taxon>
        <taxon>Ascomycota</taxon>
        <taxon>Pezizomycotina</taxon>
        <taxon>Sordariomycetes</taxon>
        <taxon>Hypocreomycetidae</taxon>
        <taxon>Hypocreales</taxon>
        <taxon>Ophiocordycipitaceae</taxon>
        <taxon>Hirsutella</taxon>
    </lineage>
</organism>
<dbReference type="InterPro" id="IPR050951">
    <property type="entry name" value="Retrovirus_Pol_polyprotein"/>
</dbReference>
<dbReference type="PANTHER" id="PTHR37984">
    <property type="entry name" value="PROTEIN CBG26694"/>
    <property type="match status" value="1"/>
</dbReference>
<evidence type="ECO:0000313" key="3">
    <source>
        <dbReference type="EMBL" id="KJZ69090.1"/>
    </source>
</evidence>
<gene>
    <name evidence="3" type="ORF">HIM_11524</name>
</gene>
<dbReference type="InterPro" id="IPR036397">
    <property type="entry name" value="RNaseH_sf"/>
</dbReference>
<dbReference type="Gene3D" id="1.10.340.70">
    <property type="match status" value="2"/>
</dbReference>
<protein>
    <recommendedName>
        <fullName evidence="2">Integrase catalytic domain-containing protein</fullName>
    </recommendedName>
</protein>
<name>A0A0F7ZIZ7_9HYPO</name>
<evidence type="ECO:0000259" key="2">
    <source>
        <dbReference type="PROSITE" id="PS50994"/>
    </source>
</evidence>
<dbReference type="InterPro" id="IPR001584">
    <property type="entry name" value="Integrase_cat-core"/>
</dbReference>
<evidence type="ECO:0000313" key="4">
    <source>
        <dbReference type="Proteomes" id="UP000054481"/>
    </source>
</evidence>
<dbReference type="InterPro" id="IPR041588">
    <property type="entry name" value="Integrase_H2C2"/>
</dbReference>
<dbReference type="GO" id="GO:0003677">
    <property type="term" value="F:DNA binding"/>
    <property type="evidence" value="ECO:0007669"/>
    <property type="project" value="InterPro"/>
</dbReference>
<dbReference type="InterPro" id="IPR012337">
    <property type="entry name" value="RNaseH-like_sf"/>
</dbReference>
<feature type="domain" description="Integrase catalytic" evidence="2">
    <location>
        <begin position="629"/>
        <end position="712"/>
    </location>
</feature>
<dbReference type="Pfam" id="PF16787">
    <property type="entry name" value="NDC10_II"/>
    <property type="match status" value="1"/>
</dbReference>
<dbReference type="Gene3D" id="1.10.443.20">
    <property type="entry name" value="Centromere DNA-binding protein complex CBF3 subunit, domain 2"/>
    <property type="match status" value="1"/>
</dbReference>
<dbReference type="GO" id="GO:0015074">
    <property type="term" value="P:DNA integration"/>
    <property type="evidence" value="ECO:0007669"/>
    <property type="project" value="InterPro"/>
</dbReference>
<dbReference type="InterPro" id="IPR038279">
    <property type="entry name" value="Ndc10_dom2_sf"/>
</dbReference>
<dbReference type="Pfam" id="PF17921">
    <property type="entry name" value="Integrase_H2C2"/>
    <property type="match status" value="2"/>
</dbReference>
<sequence length="712" mass="81365">MIEDEEYRNIHASVVQGNATFPSEYNLSVQIPDCEIDDRGALLRRGALWVPNWEPLRTALIQQTHDSHITGHPGRDVTLSILQRSYFWPQQYLMVRQFVRNCNVCSRSKSWRHSPQGLLRPLPIPDRFHSELSVDFMVDLPANGKDPRFLMVICDRLLGSCTLEAMDSMEAEACAERFVQCHYRFHGFPKTMTSDRGSNWVSKFWQRLCELVRTEQRLSTAYHPQTDGATERMNQEVLVYLRIFVAYAQTDWARLLPMAMLAINNRDSSVTGYSPFFLTHGYHAEPIQQTQILSRSKTDPKAGADHFIARLREGQELAQAAKATAQQIMEHQANKGRRPSQKFVVGERVWLNLKNVTTPQLKKKLSWTQAKPPVVLLVQVWPQLDKWKEVHSSSLSDFGVEQNMAAGAFLELMEWLREVLLQDAVFLRESYPDHPLFQDPVFSCPEFAAFASKVRGTCTRAHEDSHSTAIQKAMPVVAEKLRTVMTLLESADRKHHDDPSPGRPIYDGDRERAFPPSLGLKIQISECAIDAGKRLTFRDRIWVPGGSGEKGNQEEAEKDQLRTRIVQQSHDSVATGHPGREGTLAIVARRFYWPGQSQLVRRFVANCDTCGRAHIWRQSKRGFLKPLPIPDRPRSHLSMDFITDLPPTGPSKARYLWVIVDRLTKAVTLEVMDNMEAEPCAKRFLQCHYRFHGMPRSIVSDNNRQLLPPTAL</sequence>
<dbReference type="Gene3D" id="3.30.420.10">
    <property type="entry name" value="Ribonuclease H-like superfamily/Ribonuclease H"/>
    <property type="match status" value="2"/>
</dbReference>